<name>A0A166SJT5_9CLOT</name>
<dbReference type="PATRIC" id="fig|1538.10.peg.605"/>
<keyword evidence="1" id="KW-1133">Transmembrane helix</keyword>
<feature type="transmembrane region" description="Helical" evidence="1">
    <location>
        <begin position="7"/>
        <end position="29"/>
    </location>
</feature>
<sequence length="43" mass="4779">MSQGLKIFLITIGGLITMATIVVVFIRIMTNVTKYVNEKNGSY</sequence>
<keyword evidence="1" id="KW-0812">Transmembrane</keyword>
<keyword evidence="1" id="KW-0472">Membrane</keyword>
<dbReference type="EMBL" id="LITT01000001">
    <property type="protein sequence ID" value="OAA92414.1"/>
    <property type="molecule type" value="Genomic_DNA"/>
</dbReference>
<comment type="caution">
    <text evidence="2">The sequence shown here is derived from an EMBL/GenBank/DDBJ whole genome shotgun (WGS) entry which is preliminary data.</text>
</comment>
<dbReference type="RefSeq" id="WP_278321756.1">
    <property type="nucleotide sequence ID" value="NZ_LITT01000001.1"/>
</dbReference>
<evidence type="ECO:0008006" key="4">
    <source>
        <dbReference type="Google" id="ProtNLM"/>
    </source>
</evidence>
<evidence type="ECO:0000313" key="2">
    <source>
        <dbReference type="EMBL" id="OAA92414.1"/>
    </source>
</evidence>
<protein>
    <recommendedName>
        <fullName evidence="4">Oxaloacetate decarboxylase, gamma chain</fullName>
    </recommendedName>
</protein>
<gene>
    <name evidence="2" type="ORF">WY13_00123</name>
</gene>
<dbReference type="AlphaFoldDB" id="A0A166SJT5"/>
<proteinExistence type="predicted"/>
<organism evidence="2 3">
    <name type="scientific">Clostridium ljungdahlii</name>
    <dbReference type="NCBI Taxonomy" id="1538"/>
    <lineage>
        <taxon>Bacteria</taxon>
        <taxon>Bacillati</taxon>
        <taxon>Bacillota</taxon>
        <taxon>Clostridia</taxon>
        <taxon>Eubacteriales</taxon>
        <taxon>Clostridiaceae</taxon>
        <taxon>Clostridium</taxon>
    </lineage>
</organism>
<evidence type="ECO:0000313" key="3">
    <source>
        <dbReference type="Proteomes" id="UP000077407"/>
    </source>
</evidence>
<reference evidence="2 3" key="1">
    <citation type="journal article" date="2015" name="Biotechnol. Bioeng.">
        <title>Genome sequence and phenotypic characterization of Caulobacter segnis.</title>
        <authorList>
            <person name="Patel S."/>
            <person name="Fletcher B."/>
            <person name="Scott D.C."/>
            <person name="Ely B."/>
        </authorList>
    </citation>
    <scope>NUCLEOTIDE SEQUENCE [LARGE SCALE GENOMIC DNA]</scope>
    <source>
        <strain evidence="2 3">ERI-2</strain>
    </source>
</reference>
<evidence type="ECO:0000256" key="1">
    <source>
        <dbReference type="SAM" id="Phobius"/>
    </source>
</evidence>
<accession>A0A166SJT5</accession>
<dbReference type="Proteomes" id="UP000077407">
    <property type="component" value="Unassembled WGS sequence"/>
</dbReference>